<reference evidence="1 2" key="2">
    <citation type="journal article" date="2022" name="Mol. Ecol. Resour.">
        <title>The genomes of chicory, endive, great burdock and yacon provide insights into Asteraceae paleo-polyploidization history and plant inulin production.</title>
        <authorList>
            <person name="Fan W."/>
            <person name="Wang S."/>
            <person name="Wang H."/>
            <person name="Wang A."/>
            <person name="Jiang F."/>
            <person name="Liu H."/>
            <person name="Zhao H."/>
            <person name="Xu D."/>
            <person name="Zhang Y."/>
        </authorList>
    </citation>
    <scope>NUCLEOTIDE SEQUENCE [LARGE SCALE GENOMIC DNA]</scope>
    <source>
        <strain evidence="2">cv. Yunnan</strain>
        <tissue evidence="1">Leaves</tissue>
    </source>
</reference>
<evidence type="ECO:0000313" key="2">
    <source>
        <dbReference type="Proteomes" id="UP001056120"/>
    </source>
</evidence>
<proteinExistence type="predicted"/>
<reference evidence="2" key="1">
    <citation type="journal article" date="2022" name="Mol. Ecol. Resour.">
        <title>The genomes of chicory, endive, great burdock and yacon provide insights into Asteraceae palaeo-polyploidization history and plant inulin production.</title>
        <authorList>
            <person name="Fan W."/>
            <person name="Wang S."/>
            <person name="Wang H."/>
            <person name="Wang A."/>
            <person name="Jiang F."/>
            <person name="Liu H."/>
            <person name="Zhao H."/>
            <person name="Xu D."/>
            <person name="Zhang Y."/>
        </authorList>
    </citation>
    <scope>NUCLEOTIDE SEQUENCE [LARGE SCALE GENOMIC DNA]</scope>
    <source>
        <strain evidence="2">cv. Yunnan</strain>
    </source>
</reference>
<keyword evidence="2" id="KW-1185">Reference proteome</keyword>
<gene>
    <name evidence="1" type="ORF">L1987_30275</name>
</gene>
<name>A0ACB9I1S0_9ASTR</name>
<evidence type="ECO:0000313" key="1">
    <source>
        <dbReference type="EMBL" id="KAI3802148.1"/>
    </source>
</evidence>
<accession>A0ACB9I1S0</accession>
<dbReference type="EMBL" id="CM042027">
    <property type="protein sequence ID" value="KAI3802148.1"/>
    <property type="molecule type" value="Genomic_DNA"/>
</dbReference>
<protein>
    <submittedName>
        <fullName evidence="1">Uncharacterized protein</fullName>
    </submittedName>
</protein>
<organism evidence="1 2">
    <name type="scientific">Smallanthus sonchifolius</name>
    <dbReference type="NCBI Taxonomy" id="185202"/>
    <lineage>
        <taxon>Eukaryota</taxon>
        <taxon>Viridiplantae</taxon>
        <taxon>Streptophyta</taxon>
        <taxon>Embryophyta</taxon>
        <taxon>Tracheophyta</taxon>
        <taxon>Spermatophyta</taxon>
        <taxon>Magnoliopsida</taxon>
        <taxon>eudicotyledons</taxon>
        <taxon>Gunneridae</taxon>
        <taxon>Pentapetalae</taxon>
        <taxon>asterids</taxon>
        <taxon>campanulids</taxon>
        <taxon>Asterales</taxon>
        <taxon>Asteraceae</taxon>
        <taxon>Asteroideae</taxon>
        <taxon>Heliantheae alliance</taxon>
        <taxon>Millerieae</taxon>
        <taxon>Smallanthus</taxon>
    </lineage>
</organism>
<comment type="caution">
    <text evidence="1">The sequence shown here is derived from an EMBL/GenBank/DDBJ whole genome shotgun (WGS) entry which is preliminary data.</text>
</comment>
<sequence length="68" mass="7632">MDSQLQRFVFKAQGSARCNHPELLMICLSAASSVDAAENLIRSNFGLQQIRLSAADLFFSRRTSIRSR</sequence>
<dbReference type="Proteomes" id="UP001056120">
    <property type="component" value="Linkage Group LG10"/>
</dbReference>